<evidence type="ECO:0000256" key="2">
    <source>
        <dbReference type="ARBA" id="ARBA00023043"/>
    </source>
</evidence>
<dbReference type="InterPro" id="IPR051165">
    <property type="entry name" value="Multifunctional_ANK_Repeat"/>
</dbReference>
<reference evidence="4 5" key="1">
    <citation type="journal article" date="2021" name="J. Hered.">
        <title>A chromosome-level genome assembly of the parasitoid wasp, Cotesia glomerata (Hymenoptera: Braconidae).</title>
        <authorList>
            <person name="Pinto B.J."/>
            <person name="Weis J.J."/>
            <person name="Gamble T."/>
            <person name="Ode P.J."/>
            <person name="Paul R."/>
            <person name="Zaspel J.M."/>
        </authorList>
    </citation>
    <scope>NUCLEOTIDE SEQUENCE [LARGE SCALE GENOMIC DNA]</scope>
    <source>
        <strain evidence="4">CgM1</strain>
    </source>
</reference>
<dbReference type="Proteomes" id="UP000826195">
    <property type="component" value="Unassembled WGS sequence"/>
</dbReference>
<evidence type="ECO:0000256" key="1">
    <source>
        <dbReference type="ARBA" id="ARBA00022737"/>
    </source>
</evidence>
<organism evidence="4 5">
    <name type="scientific">Cotesia glomerata</name>
    <name type="common">Lepidopteran parasitic wasp</name>
    <name type="synonym">Apanteles glomeratus</name>
    <dbReference type="NCBI Taxonomy" id="32391"/>
    <lineage>
        <taxon>Eukaryota</taxon>
        <taxon>Metazoa</taxon>
        <taxon>Ecdysozoa</taxon>
        <taxon>Arthropoda</taxon>
        <taxon>Hexapoda</taxon>
        <taxon>Insecta</taxon>
        <taxon>Pterygota</taxon>
        <taxon>Neoptera</taxon>
        <taxon>Endopterygota</taxon>
        <taxon>Hymenoptera</taxon>
        <taxon>Apocrita</taxon>
        <taxon>Ichneumonoidea</taxon>
        <taxon>Braconidae</taxon>
        <taxon>Microgastrinae</taxon>
        <taxon>Cotesia</taxon>
    </lineage>
</organism>
<dbReference type="PANTHER" id="PTHR24123">
    <property type="entry name" value="ANKYRIN REPEAT-CONTAINING"/>
    <property type="match status" value="1"/>
</dbReference>
<evidence type="ECO:0000313" key="4">
    <source>
        <dbReference type="EMBL" id="KAH0557398.1"/>
    </source>
</evidence>
<dbReference type="InterPro" id="IPR002110">
    <property type="entry name" value="Ankyrin_rpt"/>
</dbReference>
<proteinExistence type="predicted"/>
<evidence type="ECO:0000313" key="5">
    <source>
        <dbReference type="Proteomes" id="UP000826195"/>
    </source>
</evidence>
<dbReference type="Gene3D" id="1.25.40.20">
    <property type="entry name" value="Ankyrin repeat-containing domain"/>
    <property type="match status" value="2"/>
</dbReference>
<dbReference type="Pfam" id="PF12796">
    <property type="entry name" value="Ank_2"/>
    <property type="match status" value="3"/>
</dbReference>
<name>A0AAV7IBM1_COTGL</name>
<sequence>MFFNKKNPNLLTLPITDITEINLKVARYLLERRAISVDTLADDEHLPVSHPTLLHIAIWNADEKLFHYLMDKGASIHKSFEVYGSALHLAVYKATWNLRIIDWLIQVGAPINAREFSRQWTPLHVACCLGRDDIVMLLLARGADINSTISSGIQVRLPSGDTPLHVAIEFNQERIVELLCRCKADVNFASVYRGTPLPFAVAIGNFKIVQLLINYGANIDYVSTIQESAGTSLILGAEGDFPLTALHVAVKLQNKEMVEILLINGAACDMSVGTLGTPLYCAVEGIDSKIVHHLLNAGAGTKILRREKLAIQKLIRQNHPGITLLSTDISSFIHLTRSPCNYNVWSNVVFFCISASSRSMCAFGDFHGGETPCLQGRKLETIMLRLSSSSEYLTLGGLRDLLLSLYSRSVTGFFSVYPKAGSPVCACALVIKFNKISFLLKYSSISSASARVLLIL</sequence>
<feature type="repeat" description="ANK" evidence="3">
    <location>
        <begin position="118"/>
        <end position="150"/>
    </location>
</feature>
<feature type="repeat" description="ANK" evidence="3">
    <location>
        <begin position="159"/>
        <end position="191"/>
    </location>
</feature>
<dbReference type="InterPro" id="IPR036770">
    <property type="entry name" value="Ankyrin_rpt-contain_sf"/>
</dbReference>
<dbReference type="EMBL" id="JAHXZJ010000747">
    <property type="protein sequence ID" value="KAH0557398.1"/>
    <property type="molecule type" value="Genomic_DNA"/>
</dbReference>
<dbReference type="PROSITE" id="PS50088">
    <property type="entry name" value="ANK_REPEAT"/>
    <property type="match status" value="3"/>
</dbReference>
<keyword evidence="2 3" id="KW-0040">ANK repeat</keyword>
<gene>
    <name evidence="4" type="ORF">KQX54_005405</name>
</gene>
<dbReference type="PROSITE" id="PS50297">
    <property type="entry name" value="ANK_REP_REGION"/>
    <property type="match status" value="3"/>
</dbReference>
<dbReference type="SMART" id="SM00248">
    <property type="entry name" value="ANK"/>
    <property type="match status" value="7"/>
</dbReference>
<keyword evidence="1" id="KW-0677">Repeat</keyword>
<accession>A0AAV7IBM1</accession>
<protein>
    <submittedName>
        <fullName evidence="4">Uncharacterized protein</fullName>
    </submittedName>
</protein>
<keyword evidence="5" id="KW-1185">Reference proteome</keyword>
<comment type="caution">
    <text evidence="4">The sequence shown here is derived from an EMBL/GenBank/DDBJ whole genome shotgun (WGS) entry which is preliminary data.</text>
</comment>
<evidence type="ECO:0000256" key="3">
    <source>
        <dbReference type="PROSITE-ProRule" id="PRU00023"/>
    </source>
</evidence>
<feature type="repeat" description="ANK" evidence="3">
    <location>
        <begin position="192"/>
        <end position="224"/>
    </location>
</feature>
<dbReference type="AlphaFoldDB" id="A0AAV7IBM1"/>
<dbReference type="SUPFAM" id="SSF48403">
    <property type="entry name" value="Ankyrin repeat"/>
    <property type="match status" value="1"/>
</dbReference>
<dbReference type="PANTHER" id="PTHR24123:SF33">
    <property type="entry name" value="PROTEIN HOS4"/>
    <property type="match status" value="1"/>
</dbReference>